<comment type="caution">
    <text evidence="1">The sequence shown here is derived from an EMBL/GenBank/DDBJ whole genome shotgun (WGS) entry which is preliminary data.</text>
</comment>
<dbReference type="EMBL" id="JBBPFD010000002">
    <property type="protein sequence ID" value="KAK7938855.1"/>
    <property type="molecule type" value="Genomic_DNA"/>
</dbReference>
<organism evidence="1 2">
    <name type="scientific">Mugilogobius chulae</name>
    <name type="common">yellowstripe goby</name>
    <dbReference type="NCBI Taxonomy" id="88201"/>
    <lineage>
        <taxon>Eukaryota</taxon>
        <taxon>Metazoa</taxon>
        <taxon>Chordata</taxon>
        <taxon>Craniata</taxon>
        <taxon>Vertebrata</taxon>
        <taxon>Euteleostomi</taxon>
        <taxon>Actinopterygii</taxon>
        <taxon>Neopterygii</taxon>
        <taxon>Teleostei</taxon>
        <taxon>Neoteleostei</taxon>
        <taxon>Acanthomorphata</taxon>
        <taxon>Gobiaria</taxon>
        <taxon>Gobiiformes</taxon>
        <taxon>Gobioidei</taxon>
        <taxon>Gobiidae</taxon>
        <taxon>Gobionellinae</taxon>
        <taxon>Mugilogobius</taxon>
    </lineage>
</organism>
<accession>A0AAW0Q1D8</accession>
<evidence type="ECO:0000313" key="1">
    <source>
        <dbReference type="EMBL" id="KAK7938855.1"/>
    </source>
</evidence>
<dbReference type="AlphaFoldDB" id="A0AAW0Q1D8"/>
<gene>
    <name evidence="1" type="ORF">WMY93_002181</name>
</gene>
<reference evidence="2" key="1">
    <citation type="submission" date="2024-04" db="EMBL/GenBank/DDBJ databases">
        <title>Salinicola lusitanus LLJ914,a marine bacterium isolated from the Okinawa Trough.</title>
        <authorList>
            <person name="Li J."/>
        </authorList>
    </citation>
    <scope>NUCLEOTIDE SEQUENCE [LARGE SCALE GENOMIC DNA]</scope>
</reference>
<keyword evidence="2" id="KW-1185">Reference proteome</keyword>
<proteinExistence type="predicted"/>
<evidence type="ECO:0000313" key="2">
    <source>
        <dbReference type="Proteomes" id="UP001460270"/>
    </source>
</evidence>
<protein>
    <submittedName>
        <fullName evidence="1">Uncharacterized protein</fullName>
    </submittedName>
</protein>
<dbReference type="Proteomes" id="UP001460270">
    <property type="component" value="Unassembled WGS sequence"/>
</dbReference>
<sequence>MPAARRHSNGLTSSASGYLSHFLVLTRRVSAETYQPNDCPPAEILTQPRCSLVLTGRPSDIETRIKCRGQFDVTLEEDRDSKGHCLEKKMCLYLSPPSLFQRDLSTSNTKPANKRELK</sequence>
<name>A0AAW0Q1D8_9GOBI</name>